<evidence type="ECO:0000313" key="2">
    <source>
        <dbReference type="Proteomes" id="UP000785679"/>
    </source>
</evidence>
<proteinExistence type="predicted"/>
<gene>
    <name evidence="1" type="ORF">FGO68_gene14572</name>
</gene>
<comment type="caution">
    <text evidence="1">The sequence shown here is derived from an EMBL/GenBank/DDBJ whole genome shotgun (WGS) entry which is preliminary data.</text>
</comment>
<evidence type="ECO:0000313" key="1">
    <source>
        <dbReference type="EMBL" id="TNV85872.1"/>
    </source>
</evidence>
<dbReference type="OrthoDB" id="10670590at2759"/>
<reference evidence="1" key="1">
    <citation type="submission" date="2019-06" db="EMBL/GenBank/DDBJ databases">
        <authorList>
            <person name="Zheng W."/>
        </authorList>
    </citation>
    <scope>NUCLEOTIDE SEQUENCE</scope>
    <source>
        <strain evidence="1">QDHG01</strain>
    </source>
</reference>
<keyword evidence="2" id="KW-1185">Reference proteome</keyword>
<dbReference type="Proteomes" id="UP000785679">
    <property type="component" value="Unassembled WGS sequence"/>
</dbReference>
<sequence length="552" mass="63553">MDDPIVQEILSQHSKANPQKNKSIIYQRAIVKHTPLAQNETNIQQQQPPETRSLRHEEGLDIRSQANSRLSQKSKSIQSNIGNVRRAKLAIRETPGGRTAQLVNMENLKQFNEANGAEGTTVVKGTYEPVKVNSETKCDLCDTVQSDKDIRLSYRLANYARDQDGDRYKRLLYRVNTELEFKRRELEGNKSKDITEISLLDLRGREQDSHLPLICFKCIYELILSYEGRQNAMRFFNVAQSDIALQQKKNTQPLVDVPKNRNYSRLSNDPSKEMLDLSMMKGTFYDYQKGNPFTNYGAESTLKPQSDKNGYHALYFTKRNNKNKPFIISLARESDRKTLATAQHTREVSPNSLLNDSVRLPNVTSLDLLPSLLERSSTPDHIRRWREEYANKMVRQLAELSKQSEIQAAIERARDDEKTKQEVGYQLQAKNHELMKQFRYQTQLKDYKRRYANSEARKKKISKPISHYKFFKEAFADPSLINIVDQNNFQFGLPQKFEAPTTQTASYTAEVLLKGLLKPTDRTFFRKQTSIGAYANACFNAGVYPNPPTEAL</sequence>
<protein>
    <submittedName>
        <fullName evidence="1">Uncharacterized protein</fullName>
    </submittedName>
</protein>
<dbReference type="EMBL" id="RRYP01001496">
    <property type="protein sequence ID" value="TNV85872.1"/>
    <property type="molecule type" value="Genomic_DNA"/>
</dbReference>
<name>A0A8J8P2F8_HALGN</name>
<accession>A0A8J8P2F8</accession>
<organism evidence="1 2">
    <name type="scientific">Halteria grandinella</name>
    <dbReference type="NCBI Taxonomy" id="5974"/>
    <lineage>
        <taxon>Eukaryota</taxon>
        <taxon>Sar</taxon>
        <taxon>Alveolata</taxon>
        <taxon>Ciliophora</taxon>
        <taxon>Intramacronucleata</taxon>
        <taxon>Spirotrichea</taxon>
        <taxon>Stichotrichia</taxon>
        <taxon>Sporadotrichida</taxon>
        <taxon>Halteriidae</taxon>
        <taxon>Halteria</taxon>
    </lineage>
</organism>
<dbReference type="AlphaFoldDB" id="A0A8J8P2F8"/>